<dbReference type="Proteomes" id="UP001549366">
    <property type="component" value="Unassembled WGS sequence"/>
</dbReference>
<protein>
    <recommendedName>
        <fullName evidence="3">histidine kinase</fullName>
        <ecNumber evidence="3">2.7.13.3</ecNumber>
    </recommendedName>
</protein>
<dbReference type="SUPFAM" id="SSF47384">
    <property type="entry name" value="Homodimeric domain of signal transducing histidine kinase"/>
    <property type="match status" value="1"/>
</dbReference>
<evidence type="ECO:0000313" key="12">
    <source>
        <dbReference type="Proteomes" id="UP001549366"/>
    </source>
</evidence>
<keyword evidence="5 8" id="KW-0812">Transmembrane</keyword>
<dbReference type="Pfam" id="PF02518">
    <property type="entry name" value="HATPase_c"/>
    <property type="match status" value="1"/>
</dbReference>
<dbReference type="Gene3D" id="3.30.450.350">
    <property type="entry name" value="CHASE domain"/>
    <property type="match status" value="1"/>
</dbReference>
<keyword evidence="7 8" id="KW-0472">Membrane</keyword>
<dbReference type="PROSITE" id="PS50839">
    <property type="entry name" value="CHASE"/>
    <property type="match status" value="1"/>
</dbReference>
<proteinExistence type="predicted"/>
<dbReference type="PANTHER" id="PTHR43065">
    <property type="entry name" value="SENSOR HISTIDINE KINASE"/>
    <property type="match status" value="1"/>
</dbReference>
<keyword evidence="11" id="KW-0808">Transferase</keyword>
<dbReference type="InterPro" id="IPR036097">
    <property type="entry name" value="HisK_dim/P_sf"/>
</dbReference>
<name>A0ABV2SHW2_9GAMM</name>
<dbReference type="PRINTS" id="PR00344">
    <property type="entry name" value="BCTRLSENSOR"/>
</dbReference>
<evidence type="ECO:0000256" key="7">
    <source>
        <dbReference type="ARBA" id="ARBA00023136"/>
    </source>
</evidence>
<dbReference type="InterPro" id="IPR006189">
    <property type="entry name" value="CHASE_dom"/>
</dbReference>
<dbReference type="SMART" id="SM01079">
    <property type="entry name" value="CHASE"/>
    <property type="match status" value="1"/>
</dbReference>
<dbReference type="Gene3D" id="1.10.287.130">
    <property type="match status" value="1"/>
</dbReference>
<dbReference type="PANTHER" id="PTHR43065:SF42">
    <property type="entry name" value="TWO-COMPONENT SENSOR PPRA"/>
    <property type="match status" value="1"/>
</dbReference>
<keyword evidence="4" id="KW-0597">Phosphoprotein</keyword>
<dbReference type="SMART" id="SM00387">
    <property type="entry name" value="HATPase_c"/>
    <property type="match status" value="1"/>
</dbReference>
<organism evidence="11 12">
    <name type="scientific">Endozoicomonas lisbonensis</name>
    <dbReference type="NCBI Taxonomy" id="3120522"/>
    <lineage>
        <taxon>Bacteria</taxon>
        <taxon>Pseudomonadati</taxon>
        <taxon>Pseudomonadota</taxon>
        <taxon>Gammaproteobacteria</taxon>
        <taxon>Oceanospirillales</taxon>
        <taxon>Endozoicomonadaceae</taxon>
        <taxon>Endozoicomonas</taxon>
    </lineage>
</organism>
<sequence>MFFIDRETNRLLTNAFIIYLVISGIPVKDNRMQKKKELAITPLLTAIGLAISAFTAFWLYEMEKKSLIISFQREVDLRATSLHRELTVNFEALQDLGIFFGEGFLPDHDKFRALAREILKHLPHIQALEWIPRVTSDNKEKMLQTIRKHYPGFEITQYQQGAMVPAPPKDEHFPVYFVEPYKGHEMALGFDLSTNQARREILETARDTGLPQASASITLIQDKSTQKAFLAVMPVYKGAHNTLAARRKNLAGFVLGIYKTNDLFRQSRVSGQISDIHMVMVDKTDQNNDRLSENFSEIEHDHLEHHEQPFYYEKDLPPLLGRQWSVTSHPSQHYISSNISPLPFVVLLFGIVFTTMITLYAGLLIKRNSVIHRTVKEQTRDLIQAQEASKDFQNKMIEMNKMASLGAMSAGIGHELSQPLGTILLKCQMLPKALNQRDYEKSLKFVGDIRDQAVRAKEIMDSLRIISRDARPEDKTSIELNRVIRKAEVLIKEDLTMNRIELKKELSPDIYIYASPVQLGQVVANLLTNARDALEDAEEKVITLRSYIKEGNGIIEIEDTGSGIPEEYQSKIFEPFFTSKAIGKGTGLGLSMCYSMVLENEGDISFRTAANKGTCFIVSIPLTRS</sequence>
<evidence type="ECO:0000256" key="4">
    <source>
        <dbReference type="ARBA" id="ARBA00022553"/>
    </source>
</evidence>
<evidence type="ECO:0000259" key="10">
    <source>
        <dbReference type="PROSITE" id="PS50839"/>
    </source>
</evidence>
<dbReference type="InterPro" id="IPR004358">
    <property type="entry name" value="Sig_transdc_His_kin-like_C"/>
</dbReference>
<evidence type="ECO:0000313" key="11">
    <source>
        <dbReference type="EMBL" id="MET4757355.1"/>
    </source>
</evidence>
<gene>
    <name evidence="11" type="ORF">V5J35_002547</name>
</gene>
<reference evidence="11 12" key="1">
    <citation type="submission" date="2024-06" db="EMBL/GenBank/DDBJ databases">
        <title>Genomic Encyclopedia of Type Strains, Phase V (KMG-V): Genome sequencing to study the core and pangenomes of soil and plant-associated prokaryotes.</title>
        <authorList>
            <person name="Whitman W."/>
        </authorList>
    </citation>
    <scope>NUCLEOTIDE SEQUENCE [LARGE SCALE GENOMIC DNA]</scope>
    <source>
        <strain evidence="11 12">NE40</strain>
    </source>
</reference>
<dbReference type="PROSITE" id="PS50109">
    <property type="entry name" value="HIS_KIN"/>
    <property type="match status" value="1"/>
</dbReference>
<comment type="catalytic activity">
    <reaction evidence="1">
        <text>ATP + protein L-histidine = ADP + protein N-phospho-L-histidine.</text>
        <dbReference type="EC" id="2.7.13.3"/>
    </reaction>
</comment>
<feature type="transmembrane region" description="Helical" evidence="8">
    <location>
        <begin position="39"/>
        <end position="60"/>
    </location>
</feature>
<dbReference type="InterPro" id="IPR003594">
    <property type="entry name" value="HATPase_dom"/>
</dbReference>
<evidence type="ECO:0000256" key="5">
    <source>
        <dbReference type="ARBA" id="ARBA00022692"/>
    </source>
</evidence>
<comment type="subcellular location">
    <subcellularLocation>
        <location evidence="2">Membrane</location>
    </subcellularLocation>
</comment>
<dbReference type="Pfam" id="PF03924">
    <property type="entry name" value="CHASE"/>
    <property type="match status" value="1"/>
</dbReference>
<dbReference type="CDD" id="cd00082">
    <property type="entry name" value="HisKA"/>
    <property type="match status" value="1"/>
</dbReference>
<dbReference type="GO" id="GO:0016301">
    <property type="term" value="F:kinase activity"/>
    <property type="evidence" value="ECO:0007669"/>
    <property type="project" value="UniProtKB-KW"/>
</dbReference>
<dbReference type="Gene3D" id="3.30.565.10">
    <property type="entry name" value="Histidine kinase-like ATPase, C-terminal domain"/>
    <property type="match status" value="1"/>
</dbReference>
<comment type="caution">
    <text evidence="11">The sequence shown here is derived from an EMBL/GenBank/DDBJ whole genome shotgun (WGS) entry which is preliminary data.</text>
</comment>
<feature type="transmembrane region" description="Helical" evidence="8">
    <location>
        <begin position="342"/>
        <end position="365"/>
    </location>
</feature>
<dbReference type="EC" id="2.7.13.3" evidence="3"/>
<feature type="domain" description="CHASE" evidence="10">
    <location>
        <begin position="107"/>
        <end position="270"/>
    </location>
</feature>
<evidence type="ECO:0000256" key="6">
    <source>
        <dbReference type="ARBA" id="ARBA00022989"/>
    </source>
</evidence>
<evidence type="ECO:0000256" key="8">
    <source>
        <dbReference type="SAM" id="Phobius"/>
    </source>
</evidence>
<dbReference type="InterPro" id="IPR036890">
    <property type="entry name" value="HATPase_C_sf"/>
</dbReference>
<evidence type="ECO:0000256" key="1">
    <source>
        <dbReference type="ARBA" id="ARBA00000085"/>
    </source>
</evidence>
<dbReference type="SUPFAM" id="SSF55874">
    <property type="entry name" value="ATPase domain of HSP90 chaperone/DNA topoisomerase II/histidine kinase"/>
    <property type="match status" value="1"/>
</dbReference>
<keyword evidence="12" id="KW-1185">Reference proteome</keyword>
<dbReference type="InterPro" id="IPR005467">
    <property type="entry name" value="His_kinase_dom"/>
</dbReference>
<keyword evidence="11" id="KW-0418">Kinase</keyword>
<evidence type="ECO:0000259" key="9">
    <source>
        <dbReference type="PROSITE" id="PS50109"/>
    </source>
</evidence>
<feature type="domain" description="Histidine kinase" evidence="9">
    <location>
        <begin position="411"/>
        <end position="624"/>
    </location>
</feature>
<dbReference type="InterPro" id="IPR042240">
    <property type="entry name" value="CHASE_sf"/>
</dbReference>
<evidence type="ECO:0000256" key="3">
    <source>
        <dbReference type="ARBA" id="ARBA00012438"/>
    </source>
</evidence>
<dbReference type="InterPro" id="IPR003661">
    <property type="entry name" value="HisK_dim/P_dom"/>
</dbReference>
<dbReference type="EMBL" id="JBEWTB010000002">
    <property type="protein sequence ID" value="MET4757355.1"/>
    <property type="molecule type" value="Genomic_DNA"/>
</dbReference>
<accession>A0ABV2SHW2</accession>
<evidence type="ECO:0000256" key="2">
    <source>
        <dbReference type="ARBA" id="ARBA00004370"/>
    </source>
</evidence>
<keyword evidence="6 8" id="KW-1133">Transmembrane helix</keyword>